<evidence type="ECO:0000256" key="3">
    <source>
        <dbReference type="ARBA" id="ARBA00022679"/>
    </source>
</evidence>
<dbReference type="InterPro" id="IPR029063">
    <property type="entry name" value="SAM-dependent_MTases_sf"/>
</dbReference>
<dbReference type="PANTHER" id="PTHR24422:SF26">
    <property type="entry name" value="CHEMOTAXIS PROTEIN METHYLTRANSFERASE"/>
    <property type="match status" value="1"/>
</dbReference>
<keyword evidence="3 5" id="KW-0808">Transferase</keyword>
<sequence length="275" mass="31641">MKSQAKASDGISDRYHQKVAEYINQQAGIQLPRQKRTLIETRLRKRQRELGIETLHDYIDYALDARNDEQLLLIDALTTNKTEFFREANHYPLLLSHLPEVRGELKLWSAGCSSGEEPYTLAMLLQDHGMPHYSILATDISTSVLHIAQQAIYLHDDVEPVPLAMRKKYLLRAKDPTRDEIRISPKIRQHVRFGLFNLITGNFASMGPFHVIFCRNVMIYFNSAQRDQLIRRFVSRLKPGGLFFIGHSESLEAHRYGLHQIAPTVYHLNQGGAHD</sequence>
<accession>A0ABW1XL52</accession>
<dbReference type="InterPro" id="IPR026024">
    <property type="entry name" value="Chemotaxis_MeTrfase_CheR"/>
</dbReference>
<dbReference type="SUPFAM" id="SSF53335">
    <property type="entry name" value="S-adenosyl-L-methionine-dependent methyltransferases"/>
    <property type="match status" value="1"/>
</dbReference>
<dbReference type="Gene3D" id="3.40.50.150">
    <property type="entry name" value="Vaccinia Virus protein VP39"/>
    <property type="match status" value="1"/>
</dbReference>
<comment type="caution">
    <text evidence="7">The sequence shown here is derived from an EMBL/GenBank/DDBJ whole genome shotgun (WGS) entry which is preliminary data.</text>
</comment>
<reference evidence="8" key="1">
    <citation type="journal article" date="2019" name="Int. J. Syst. Evol. Microbiol.">
        <title>The Global Catalogue of Microorganisms (GCM) 10K type strain sequencing project: providing services to taxonomists for standard genome sequencing and annotation.</title>
        <authorList>
            <consortium name="The Broad Institute Genomics Platform"/>
            <consortium name="The Broad Institute Genome Sequencing Center for Infectious Disease"/>
            <person name="Wu L."/>
            <person name="Ma J."/>
        </authorList>
    </citation>
    <scope>NUCLEOTIDE SEQUENCE [LARGE SCALE GENOMIC DNA]</scope>
    <source>
        <strain evidence="8">CGMCC 1.16031</strain>
    </source>
</reference>
<evidence type="ECO:0000256" key="1">
    <source>
        <dbReference type="ARBA" id="ARBA00001541"/>
    </source>
</evidence>
<dbReference type="PIRSF" id="PIRSF000410">
    <property type="entry name" value="CheR"/>
    <property type="match status" value="1"/>
</dbReference>
<gene>
    <name evidence="7" type="ORF">ACFP85_11075</name>
</gene>
<dbReference type="CDD" id="cd02440">
    <property type="entry name" value="AdoMet_MTases"/>
    <property type="match status" value="1"/>
</dbReference>
<evidence type="ECO:0000313" key="8">
    <source>
        <dbReference type="Proteomes" id="UP001596364"/>
    </source>
</evidence>
<dbReference type="InterPro" id="IPR022642">
    <property type="entry name" value="CheR_C"/>
</dbReference>
<organism evidence="7 8">
    <name type="scientific">Pseudobowmanella zhangzhouensis</name>
    <dbReference type="NCBI Taxonomy" id="1537679"/>
    <lineage>
        <taxon>Bacteria</taxon>
        <taxon>Pseudomonadati</taxon>
        <taxon>Pseudomonadota</taxon>
        <taxon>Gammaproteobacteria</taxon>
        <taxon>Alteromonadales</taxon>
        <taxon>Alteromonadaceae</taxon>
    </lineage>
</organism>
<dbReference type="SMART" id="SM00138">
    <property type="entry name" value="MeTrc"/>
    <property type="match status" value="1"/>
</dbReference>
<dbReference type="PROSITE" id="PS50123">
    <property type="entry name" value="CHER"/>
    <property type="match status" value="1"/>
</dbReference>
<keyword evidence="4 5" id="KW-0949">S-adenosyl-L-methionine</keyword>
<dbReference type="GO" id="GO:0032259">
    <property type="term" value="P:methylation"/>
    <property type="evidence" value="ECO:0007669"/>
    <property type="project" value="UniProtKB-KW"/>
</dbReference>
<dbReference type="RefSeq" id="WP_131259642.1">
    <property type="nucleotide sequence ID" value="NZ_JBHSUS010000001.1"/>
</dbReference>
<dbReference type="SUPFAM" id="SSF47757">
    <property type="entry name" value="Chemotaxis receptor methyltransferase CheR, N-terminal domain"/>
    <property type="match status" value="1"/>
</dbReference>
<feature type="domain" description="CheR-type methyltransferase" evidence="6">
    <location>
        <begin position="4"/>
        <end position="251"/>
    </location>
</feature>
<name>A0ABW1XL52_9ALTE</name>
<dbReference type="Proteomes" id="UP001596364">
    <property type="component" value="Unassembled WGS sequence"/>
</dbReference>
<dbReference type="InterPro" id="IPR000780">
    <property type="entry name" value="CheR_MeTrfase"/>
</dbReference>
<dbReference type="InterPro" id="IPR022641">
    <property type="entry name" value="CheR_N"/>
</dbReference>
<evidence type="ECO:0000256" key="4">
    <source>
        <dbReference type="ARBA" id="ARBA00022691"/>
    </source>
</evidence>
<comment type="catalytic activity">
    <reaction evidence="1 5">
        <text>L-glutamyl-[protein] + S-adenosyl-L-methionine = [protein]-L-glutamate 5-O-methyl ester + S-adenosyl-L-homocysteine</text>
        <dbReference type="Rhea" id="RHEA:24452"/>
        <dbReference type="Rhea" id="RHEA-COMP:10208"/>
        <dbReference type="Rhea" id="RHEA-COMP:10311"/>
        <dbReference type="ChEBI" id="CHEBI:29973"/>
        <dbReference type="ChEBI" id="CHEBI:57856"/>
        <dbReference type="ChEBI" id="CHEBI:59789"/>
        <dbReference type="ChEBI" id="CHEBI:82795"/>
        <dbReference type="EC" id="2.1.1.80"/>
    </reaction>
</comment>
<evidence type="ECO:0000259" key="6">
    <source>
        <dbReference type="PROSITE" id="PS50123"/>
    </source>
</evidence>
<dbReference type="PANTHER" id="PTHR24422">
    <property type="entry name" value="CHEMOTAXIS PROTEIN METHYLTRANSFERASE"/>
    <property type="match status" value="1"/>
</dbReference>
<dbReference type="EC" id="2.1.1.80" evidence="5"/>
<evidence type="ECO:0000313" key="7">
    <source>
        <dbReference type="EMBL" id="MFC6440685.1"/>
    </source>
</evidence>
<evidence type="ECO:0000256" key="2">
    <source>
        <dbReference type="ARBA" id="ARBA00022603"/>
    </source>
</evidence>
<protein>
    <recommendedName>
        <fullName evidence="5">Chemotaxis protein methyltransferase</fullName>
        <ecNumber evidence="5">2.1.1.80</ecNumber>
    </recommendedName>
</protein>
<keyword evidence="2 5" id="KW-0489">Methyltransferase</keyword>
<evidence type="ECO:0000256" key="5">
    <source>
        <dbReference type="PIRNR" id="PIRNR000410"/>
    </source>
</evidence>
<proteinExistence type="predicted"/>
<dbReference type="InterPro" id="IPR050903">
    <property type="entry name" value="Bact_Chemotaxis_MeTrfase"/>
</dbReference>
<comment type="function">
    <text evidence="5">Methylation of the membrane-bound methyl-accepting chemotaxis proteins (MCP) to form gamma-glutamyl methyl ester residues in MCP.</text>
</comment>
<dbReference type="Gene3D" id="1.10.155.10">
    <property type="entry name" value="Chemotaxis receptor methyltransferase CheR, N-terminal domain"/>
    <property type="match status" value="1"/>
</dbReference>
<keyword evidence="8" id="KW-1185">Reference proteome</keyword>
<dbReference type="GO" id="GO:0008168">
    <property type="term" value="F:methyltransferase activity"/>
    <property type="evidence" value="ECO:0007669"/>
    <property type="project" value="UniProtKB-KW"/>
</dbReference>
<dbReference type="InterPro" id="IPR036804">
    <property type="entry name" value="CheR_N_sf"/>
</dbReference>
<dbReference type="Pfam" id="PF03705">
    <property type="entry name" value="CheR_N"/>
    <property type="match status" value="1"/>
</dbReference>
<dbReference type="PRINTS" id="PR00996">
    <property type="entry name" value="CHERMTFRASE"/>
</dbReference>
<dbReference type="EMBL" id="JBHSUS010000001">
    <property type="protein sequence ID" value="MFC6440685.1"/>
    <property type="molecule type" value="Genomic_DNA"/>
</dbReference>
<dbReference type="Pfam" id="PF01739">
    <property type="entry name" value="CheR"/>
    <property type="match status" value="1"/>
</dbReference>